<dbReference type="Gene3D" id="1.10.10.10">
    <property type="entry name" value="Winged helix-like DNA-binding domain superfamily/Winged helix DNA-binding domain"/>
    <property type="match status" value="1"/>
</dbReference>
<dbReference type="InterPro" id="IPR001789">
    <property type="entry name" value="Sig_transdc_resp-reg_receiver"/>
</dbReference>
<dbReference type="RefSeq" id="WP_175518510.1">
    <property type="nucleotide sequence ID" value="NZ_FONX01000010.1"/>
</dbReference>
<evidence type="ECO:0000256" key="3">
    <source>
        <dbReference type="ARBA" id="ARBA00023163"/>
    </source>
</evidence>
<keyword evidence="4" id="KW-0597">Phosphoprotein</keyword>
<dbReference type="GO" id="GO:0000160">
    <property type="term" value="P:phosphorelay signal transduction system"/>
    <property type="evidence" value="ECO:0007669"/>
    <property type="project" value="InterPro"/>
</dbReference>
<gene>
    <name evidence="7" type="ORF">SAMN04489711_11020</name>
</gene>
<sequence length="306" mass="32314">MNPTDLAPASVPAAPSAAPQRVILVVDDDLATLRMIGDALAAEGYAVLAARDADEALERFDLAVPDGVLLDAVMPGTDGFTLCARIKATPPWSHVPIVFMTGLSETDQIVRGFAAGGVDYVVKPLRLPEVMARLATHVANARAARLAREAVDVAGMGVVVLDGQDRIAWRSPQATRWLEAAFVTDPAPVPAMLRWLAQAQRQGDGTVPLPEGQRLAARPLGASGLGETMLLLSVDAAGAAPAARTPPTPLTPRETEVLSWIAKGKTNRDIADILGMSPRTVNKHLEHIFEKLGVETRTAAAALWTA</sequence>
<evidence type="ECO:0000313" key="8">
    <source>
        <dbReference type="Proteomes" id="UP000199119"/>
    </source>
</evidence>
<dbReference type="InterPro" id="IPR036388">
    <property type="entry name" value="WH-like_DNA-bd_sf"/>
</dbReference>
<name>A0A1I2F9G1_9BURK</name>
<dbReference type="SUPFAM" id="SSF46894">
    <property type="entry name" value="C-terminal effector domain of the bipartite response regulators"/>
    <property type="match status" value="1"/>
</dbReference>
<dbReference type="Gene3D" id="3.40.50.2300">
    <property type="match status" value="1"/>
</dbReference>
<feature type="domain" description="HTH luxR-type" evidence="5">
    <location>
        <begin position="243"/>
        <end position="306"/>
    </location>
</feature>
<protein>
    <submittedName>
        <fullName evidence="7">Regulatory protein, luxR family</fullName>
    </submittedName>
</protein>
<dbReference type="EMBL" id="FONX01000010">
    <property type="protein sequence ID" value="SFF02084.1"/>
    <property type="molecule type" value="Genomic_DNA"/>
</dbReference>
<evidence type="ECO:0000259" key="6">
    <source>
        <dbReference type="PROSITE" id="PS50110"/>
    </source>
</evidence>
<dbReference type="SMART" id="SM00421">
    <property type="entry name" value="HTH_LUXR"/>
    <property type="match status" value="1"/>
</dbReference>
<dbReference type="PANTHER" id="PTHR44688">
    <property type="entry name" value="DNA-BINDING TRANSCRIPTIONAL ACTIVATOR DEVR_DOSR"/>
    <property type="match status" value="1"/>
</dbReference>
<keyword evidence="3" id="KW-0804">Transcription</keyword>
<dbReference type="CDD" id="cd06170">
    <property type="entry name" value="LuxR_C_like"/>
    <property type="match status" value="1"/>
</dbReference>
<evidence type="ECO:0000256" key="2">
    <source>
        <dbReference type="ARBA" id="ARBA00023125"/>
    </source>
</evidence>
<dbReference type="GO" id="GO:0003677">
    <property type="term" value="F:DNA binding"/>
    <property type="evidence" value="ECO:0007669"/>
    <property type="project" value="UniProtKB-KW"/>
</dbReference>
<keyword evidence="2" id="KW-0238">DNA-binding</keyword>
<dbReference type="InterPro" id="IPR011006">
    <property type="entry name" value="CheY-like_superfamily"/>
</dbReference>
<dbReference type="InterPro" id="IPR016032">
    <property type="entry name" value="Sig_transdc_resp-reg_C-effctor"/>
</dbReference>
<reference evidence="8" key="1">
    <citation type="submission" date="2016-10" db="EMBL/GenBank/DDBJ databases">
        <authorList>
            <person name="Varghese N."/>
            <person name="Submissions S."/>
        </authorList>
    </citation>
    <scope>NUCLEOTIDE SEQUENCE [LARGE SCALE GENOMIC DNA]</scope>
    <source>
        <strain evidence="8">DSM 27981</strain>
    </source>
</reference>
<dbReference type="PROSITE" id="PS00622">
    <property type="entry name" value="HTH_LUXR_1"/>
    <property type="match status" value="1"/>
</dbReference>
<evidence type="ECO:0000256" key="4">
    <source>
        <dbReference type="PROSITE-ProRule" id="PRU00169"/>
    </source>
</evidence>
<dbReference type="PROSITE" id="PS50043">
    <property type="entry name" value="HTH_LUXR_2"/>
    <property type="match status" value="1"/>
</dbReference>
<dbReference type="FunFam" id="1.10.10.10:FF:000153">
    <property type="entry name" value="LuxR family transcriptional regulator"/>
    <property type="match status" value="1"/>
</dbReference>
<keyword evidence="8" id="KW-1185">Reference proteome</keyword>
<accession>A0A1I2F9G1</accession>
<proteinExistence type="predicted"/>
<dbReference type="GO" id="GO:0006355">
    <property type="term" value="P:regulation of DNA-templated transcription"/>
    <property type="evidence" value="ECO:0007669"/>
    <property type="project" value="InterPro"/>
</dbReference>
<dbReference type="Proteomes" id="UP000199119">
    <property type="component" value="Unassembled WGS sequence"/>
</dbReference>
<dbReference type="SMART" id="SM00448">
    <property type="entry name" value="REC"/>
    <property type="match status" value="1"/>
</dbReference>
<dbReference type="PROSITE" id="PS50110">
    <property type="entry name" value="RESPONSE_REGULATORY"/>
    <property type="match status" value="1"/>
</dbReference>
<dbReference type="AlphaFoldDB" id="A0A1I2F9G1"/>
<feature type="domain" description="Response regulatory" evidence="6">
    <location>
        <begin position="22"/>
        <end position="138"/>
    </location>
</feature>
<feature type="modified residue" description="4-aspartylphosphate" evidence="4">
    <location>
        <position position="71"/>
    </location>
</feature>
<organism evidence="7 8">
    <name type="scientific">Paracidovorax wautersii</name>
    <dbReference type="NCBI Taxonomy" id="1177982"/>
    <lineage>
        <taxon>Bacteria</taxon>
        <taxon>Pseudomonadati</taxon>
        <taxon>Pseudomonadota</taxon>
        <taxon>Betaproteobacteria</taxon>
        <taxon>Burkholderiales</taxon>
        <taxon>Comamonadaceae</taxon>
        <taxon>Paracidovorax</taxon>
    </lineage>
</organism>
<dbReference type="PANTHER" id="PTHR44688:SF16">
    <property type="entry name" value="DNA-BINDING TRANSCRIPTIONAL ACTIVATOR DEVR_DOSR"/>
    <property type="match status" value="1"/>
</dbReference>
<evidence type="ECO:0000313" key="7">
    <source>
        <dbReference type="EMBL" id="SFF02084.1"/>
    </source>
</evidence>
<keyword evidence="1" id="KW-0805">Transcription regulation</keyword>
<dbReference type="STRING" id="1177982.SAMN04489711_11020"/>
<dbReference type="Pfam" id="PF00196">
    <property type="entry name" value="GerE"/>
    <property type="match status" value="1"/>
</dbReference>
<dbReference type="SUPFAM" id="SSF52172">
    <property type="entry name" value="CheY-like"/>
    <property type="match status" value="1"/>
</dbReference>
<dbReference type="InterPro" id="IPR000792">
    <property type="entry name" value="Tscrpt_reg_LuxR_C"/>
</dbReference>
<evidence type="ECO:0000259" key="5">
    <source>
        <dbReference type="PROSITE" id="PS50043"/>
    </source>
</evidence>
<dbReference type="PRINTS" id="PR00038">
    <property type="entry name" value="HTHLUXR"/>
</dbReference>
<evidence type="ECO:0000256" key="1">
    <source>
        <dbReference type="ARBA" id="ARBA00023015"/>
    </source>
</evidence>
<dbReference type="Pfam" id="PF00072">
    <property type="entry name" value="Response_reg"/>
    <property type="match status" value="1"/>
</dbReference>